<evidence type="ECO:0000259" key="8">
    <source>
        <dbReference type="SMART" id="SM00968"/>
    </source>
</evidence>
<name>A0A4R2P348_9BACL</name>
<dbReference type="GO" id="GO:0016887">
    <property type="term" value="F:ATP hydrolysis activity"/>
    <property type="evidence" value="ECO:0007669"/>
    <property type="project" value="InterPro"/>
</dbReference>
<dbReference type="InterPro" id="IPR036277">
    <property type="entry name" value="SMC_hinge_sf"/>
</dbReference>
<dbReference type="InterPro" id="IPR003395">
    <property type="entry name" value="RecF/RecN/SMC_N"/>
</dbReference>
<feature type="coiled-coil region" evidence="7">
    <location>
        <begin position="673"/>
        <end position="728"/>
    </location>
</feature>
<dbReference type="Gene3D" id="1.20.1060.20">
    <property type="match status" value="1"/>
</dbReference>
<dbReference type="Proteomes" id="UP000295416">
    <property type="component" value="Unassembled WGS sequence"/>
</dbReference>
<dbReference type="SMART" id="SM00968">
    <property type="entry name" value="SMC_hinge"/>
    <property type="match status" value="1"/>
</dbReference>
<feature type="binding site" evidence="7">
    <location>
        <begin position="32"/>
        <end position="39"/>
    </location>
    <ligand>
        <name>ATP</name>
        <dbReference type="ChEBI" id="CHEBI:30616"/>
    </ligand>
</feature>
<keyword evidence="2 7" id="KW-0963">Cytoplasm</keyword>
<evidence type="ECO:0000256" key="1">
    <source>
        <dbReference type="ARBA" id="ARBA00004496"/>
    </source>
</evidence>
<dbReference type="GO" id="GO:0005694">
    <property type="term" value="C:chromosome"/>
    <property type="evidence" value="ECO:0007669"/>
    <property type="project" value="InterPro"/>
</dbReference>
<dbReference type="HAMAP" id="MF_01894">
    <property type="entry name" value="Smc_prok"/>
    <property type="match status" value="1"/>
</dbReference>
<feature type="domain" description="SMC hinge" evidence="8">
    <location>
        <begin position="519"/>
        <end position="638"/>
    </location>
</feature>
<feature type="coiled-coil region" evidence="7">
    <location>
        <begin position="904"/>
        <end position="938"/>
    </location>
</feature>
<dbReference type="RefSeq" id="WP_132746041.1">
    <property type="nucleotide sequence ID" value="NZ_SLXK01000012.1"/>
</dbReference>
<evidence type="ECO:0000313" key="10">
    <source>
        <dbReference type="Proteomes" id="UP000295416"/>
    </source>
</evidence>
<comment type="subcellular location">
    <subcellularLocation>
        <location evidence="1 7">Cytoplasm</location>
    </subcellularLocation>
</comment>
<feature type="coiled-coil region" evidence="7">
    <location>
        <begin position="269"/>
        <end position="359"/>
    </location>
</feature>
<dbReference type="Pfam" id="PF06470">
    <property type="entry name" value="SMC_hinge"/>
    <property type="match status" value="1"/>
</dbReference>
<feature type="coiled-coil region" evidence="7">
    <location>
        <begin position="167"/>
        <end position="201"/>
    </location>
</feature>
<comment type="subunit">
    <text evidence="7">Homodimer.</text>
</comment>
<dbReference type="InterPro" id="IPR024704">
    <property type="entry name" value="SMC"/>
</dbReference>
<dbReference type="PANTHER" id="PTHR43977">
    <property type="entry name" value="STRUCTURAL MAINTENANCE OF CHROMOSOMES PROTEIN 3"/>
    <property type="match status" value="1"/>
</dbReference>
<dbReference type="AlphaFoldDB" id="A0A4R2P348"/>
<keyword evidence="6 7" id="KW-0238">DNA-binding</keyword>
<dbReference type="FunFam" id="3.40.50.300:FF:000901">
    <property type="entry name" value="Chromosome partition protein Smc"/>
    <property type="match status" value="1"/>
</dbReference>
<dbReference type="GO" id="GO:0003677">
    <property type="term" value="F:DNA binding"/>
    <property type="evidence" value="ECO:0007669"/>
    <property type="project" value="UniProtKB-UniRule"/>
</dbReference>
<evidence type="ECO:0000256" key="5">
    <source>
        <dbReference type="ARBA" id="ARBA00023054"/>
    </source>
</evidence>
<dbReference type="Gene3D" id="3.40.50.300">
    <property type="entry name" value="P-loop containing nucleotide triphosphate hydrolases"/>
    <property type="match status" value="2"/>
</dbReference>
<evidence type="ECO:0000256" key="4">
    <source>
        <dbReference type="ARBA" id="ARBA00022840"/>
    </source>
</evidence>
<dbReference type="GO" id="GO:0007062">
    <property type="term" value="P:sister chromatid cohesion"/>
    <property type="evidence" value="ECO:0007669"/>
    <property type="project" value="InterPro"/>
</dbReference>
<comment type="domain">
    <text evidence="7">Contains large globular domains required for ATP hydrolysis at each terminus and a third globular domain forming a flexible hinge near the middle of the molecule. These domains are separated by coiled-coil structures.</text>
</comment>
<dbReference type="InterPro" id="IPR011890">
    <property type="entry name" value="SMC_prok"/>
</dbReference>
<keyword evidence="10" id="KW-1185">Reference proteome</keyword>
<dbReference type="InterPro" id="IPR010935">
    <property type="entry name" value="SMC_hinge"/>
</dbReference>
<dbReference type="GO" id="GO:0005524">
    <property type="term" value="F:ATP binding"/>
    <property type="evidence" value="ECO:0007669"/>
    <property type="project" value="UniProtKB-UniRule"/>
</dbReference>
<dbReference type="CDD" id="cd03278">
    <property type="entry name" value="ABC_SMC_barmotin"/>
    <property type="match status" value="2"/>
</dbReference>
<protein>
    <recommendedName>
        <fullName evidence="7">Chromosome partition protein Smc</fullName>
    </recommendedName>
</protein>
<evidence type="ECO:0000256" key="6">
    <source>
        <dbReference type="ARBA" id="ARBA00023125"/>
    </source>
</evidence>
<dbReference type="NCBIfam" id="TIGR02168">
    <property type="entry name" value="SMC_prok_B"/>
    <property type="match status" value="1"/>
</dbReference>
<feature type="coiled-coil region" evidence="7">
    <location>
        <begin position="420"/>
        <end position="475"/>
    </location>
</feature>
<dbReference type="PIRSF" id="PIRSF005719">
    <property type="entry name" value="SMC"/>
    <property type="match status" value="1"/>
</dbReference>
<comment type="caution">
    <text evidence="9">The sequence shown here is derived from an EMBL/GenBank/DDBJ whole genome shotgun (WGS) entry which is preliminary data.</text>
</comment>
<evidence type="ECO:0000256" key="3">
    <source>
        <dbReference type="ARBA" id="ARBA00022741"/>
    </source>
</evidence>
<sequence>MFLKQLEVIGFKSFAKKVSVEFVPGVTAVVGPNGSGKSNITDAIKWVLGEQSAKTLRGSKMEDIIFAGSDGSKPLNMAEVTLTLDNNDQYLAYDFSEISVTRRVFRSGDSEYLLNGQTCRLKDIVELFMDSGLGREAYSIISQGKIDDILNSKADDKRKIFEEAAGVLKYKTRKQSAEKKLNESEDHLNRVEDILHELGEQAGPLEEQASIAKDFLEKKELLEQVEVALLAHDIEEAHDEWEKRSKSVENLTDEQNEWSEGIRNKDAVHDVKRSELKALDESIEELQEALMLSSEMLEKYEGQKNVLHERQKHARENADDIEKRMDMLEKKSRDGAEALKAENKLLKEENNTWKNLQRQLGEKVKQYNYYNQDLDQMIDRLKSDYFDVLNEQTSIGNECRYLKEQKAQIERKSDRLLHSANDIQQMIDDVTNRKKAAESERKQKIEELNSQKTSYKELKHTIEAKQQDYKKQIDALNKISQFIQQALSRKDMLEALNDDYAGFFHGVKKVLKARGKGLDGIHGAVAELAHVKRSYETAIETALGGAMQHVVVSEERHARQAIHFLKQQQAGRATFLPLSVVKPKVIPQRDINRVSQHPSLVGAAASLVESNDVYKPIIHHLLGSIIVAKDLKGANELAKQLGYRYRIVTLEGDVVSPGGAMSGGSQKQKSTSLLGRQREIDQLASQIEEMKDKKHELDKAVSELKAVIIDLELEIDALRESIQELSIDNQKRESSLREIVIEEKNIMERGQLLKREKSDFNQELEGITKRIQELGKQQKLNKEKEVELNKEIESMAKQKKHQEVSKDELQSEVTELKVKTARHQQIVSHQKDKTERMKEQLDSINSDLNEAKRAVEHLGDSLTNQALDQDTIDDKINSCRKDKQALTLWLKERKDRRIVLQEDISCEETAIKAEKRKLQALSEELRTHEIALGRLDVELDNLLNALRADYEMSFEYAKEHFPLTMAPDVARKQVKLIKKAIDELGTVNIGSIDEYERVSSRLNFLTEQRQDLLNAKATLVNVMNEMDEEVRKRFTETFYSVREHFQDIFKALFGGGKADLCLTDPEDLLYSGVEILAQPPGKKLQHLSLLSGGERALTAIALLFAILKVRPVPFCVLDEVEAALDDANVDRYAGYLKAFSKETQFIVVTHRKGTMENADVLYGVTMQESGVSKLVSVRLEETKELVETR</sequence>
<evidence type="ECO:0000313" key="9">
    <source>
        <dbReference type="EMBL" id="TCP29150.1"/>
    </source>
</evidence>
<dbReference type="Gene3D" id="3.30.70.1620">
    <property type="match status" value="1"/>
</dbReference>
<dbReference type="Pfam" id="PF02463">
    <property type="entry name" value="SMC_N"/>
    <property type="match status" value="1"/>
</dbReference>
<dbReference type="GO" id="GO:0030261">
    <property type="term" value="P:chromosome condensation"/>
    <property type="evidence" value="ECO:0007669"/>
    <property type="project" value="InterPro"/>
</dbReference>
<dbReference type="OrthoDB" id="9808768at2"/>
<proteinExistence type="inferred from homology"/>
<evidence type="ECO:0000256" key="2">
    <source>
        <dbReference type="ARBA" id="ARBA00022490"/>
    </source>
</evidence>
<keyword evidence="5 7" id="KW-0175">Coiled coil</keyword>
<organism evidence="9 10">
    <name type="scientific">Scopulibacillus darangshiensis</name>
    <dbReference type="NCBI Taxonomy" id="442528"/>
    <lineage>
        <taxon>Bacteria</taxon>
        <taxon>Bacillati</taxon>
        <taxon>Bacillota</taxon>
        <taxon>Bacilli</taxon>
        <taxon>Bacillales</taxon>
        <taxon>Sporolactobacillaceae</taxon>
        <taxon>Scopulibacillus</taxon>
    </lineage>
</organism>
<keyword evidence="3 7" id="KW-0547">Nucleotide-binding</keyword>
<dbReference type="EMBL" id="SLXK01000012">
    <property type="protein sequence ID" value="TCP29150.1"/>
    <property type="molecule type" value="Genomic_DNA"/>
</dbReference>
<comment type="similarity">
    <text evidence="7">Belongs to the SMC family.</text>
</comment>
<dbReference type="GO" id="GO:0005737">
    <property type="term" value="C:cytoplasm"/>
    <property type="evidence" value="ECO:0007669"/>
    <property type="project" value="UniProtKB-SubCell"/>
</dbReference>
<keyword evidence="4 7" id="KW-0067">ATP-binding</keyword>
<dbReference type="InterPro" id="IPR027417">
    <property type="entry name" value="P-loop_NTPase"/>
</dbReference>
<gene>
    <name evidence="7" type="primary">smc</name>
    <name evidence="9" type="ORF">EV207_11275</name>
</gene>
<comment type="function">
    <text evidence="7">Required for chromosome condensation and partitioning.</text>
</comment>
<accession>A0A4R2P348</accession>
<evidence type="ECO:0000256" key="7">
    <source>
        <dbReference type="HAMAP-Rule" id="MF_01894"/>
    </source>
</evidence>
<dbReference type="GO" id="GO:0007059">
    <property type="term" value="P:chromosome segregation"/>
    <property type="evidence" value="ECO:0007669"/>
    <property type="project" value="UniProtKB-UniRule"/>
</dbReference>
<dbReference type="FunFam" id="3.40.50.300:FF:000984">
    <property type="entry name" value="Chromosome partition protein Smc"/>
    <property type="match status" value="1"/>
</dbReference>
<dbReference type="SUPFAM" id="SSF52540">
    <property type="entry name" value="P-loop containing nucleoside triphosphate hydrolases"/>
    <property type="match status" value="1"/>
</dbReference>
<dbReference type="GO" id="GO:0006260">
    <property type="term" value="P:DNA replication"/>
    <property type="evidence" value="ECO:0007669"/>
    <property type="project" value="UniProtKB-UniRule"/>
</dbReference>
<reference evidence="9 10" key="1">
    <citation type="submission" date="2019-03" db="EMBL/GenBank/DDBJ databases">
        <title>Genomic Encyclopedia of Type Strains, Phase IV (KMG-IV): sequencing the most valuable type-strain genomes for metagenomic binning, comparative biology and taxonomic classification.</title>
        <authorList>
            <person name="Goeker M."/>
        </authorList>
    </citation>
    <scope>NUCLEOTIDE SEQUENCE [LARGE SCALE GENOMIC DNA]</scope>
    <source>
        <strain evidence="9 10">DSM 19377</strain>
    </source>
</reference>
<dbReference type="SUPFAM" id="SSF75553">
    <property type="entry name" value="Smc hinge domain"/>
    <property type="match status" value="1"/>
</dbReference>
<feature type="coiled-coil region" evidence="7">
    <location>
        <begin position="757"/>
        <end position="854"/>
    </location>
</feature>